<evidence type="ECO:0000259" key="2">
    <source>
        <dbReference type="Pfam" id="PF17733"/>
    </source>
</evidence>
<gene>
    <name evidence="4" type="ORF">G6O67_001463</name>
</gene>
<keyword evidence="5" id="KW-1185">Reference proteome</keyword>
<evidence type="ECO:0000313" key="5">
    <source>
        <dbReference type="Proteomes" id="UP000557566"/>
    </source>
</evidence>
<organism evidence="4 5">
    <name type="scientific">Ophiocordyceps sinensis</name>
    <dbReference type="NCBI Taxonomy" id="72228"/>
    <lineage>
        <taxon>Eukaryota</taxon>
        <taxon>Fungi</taxon>
        <taxon>Dikarya</taxon>
        <taxon>Ascomycota</taxon>
        <taxon>Pezizomycotina</taxon>
        <taxon>Sordariomycetes</taxon>
        <taxon>Hypocreomycetidae</taxon>
        <taxon>Hypocreales</taxon>
        <taxon>Ophiocordycipitaceae</taxon>
        <taxon>Ophiocordyceps</taxon>
    </lineage>
</organism>
<dbReference type="InterPro" id="IPR040554">
    <property type="entry name" value="KPWE_PEX14_dom"/>
</dbReference>
<feature type="region of interest" description="Disordered" evidence="1">
    <location>
        <begin position="94"/>
        <end position="121"/>
    </location>
</feature>
<dbReference type="PANTHER" id="PTHR36855:SF1">
    <property type="entry name" value="PEROXISOME MEMBRANE ANCHOR PROTEIN PEX14P N-TERMINAL DOMAIN-CONTAINING PROTEIN"/>
    <property type="match status" value="1"/>
</dbReference>
<dbReference type="Pfam" id="PF17733">
    <property type="entry name" value="KPWE_dom"/>
    <property type="match status" value="1"/>
</dbReference>
<feature type="domain" description="Peroxisomal membrane protein PEX14-like KPWE" evidence="2">
    <location>
        <begin position="149"/>
        <end position="197"/>
    </location>
</feature>
<accession>A0A8H4PXF8</accession>
<sequence>MASRPVSGTDRIRSLDDQDSIYSAFDAYPWAKDKAFLSGLSAILGEPNSQGQNPRGSPADIATHARIFYYAQRIGVRIDFAAYHAWLASRPDHQPPRLLPQDCLSPDASGQHQDAASSALSWQQAAPRADLYVDRSRQSPSAATGEPNYPMGFANMLRLLQEGKPIPGIRQIPNTIARDPSIKPVGTRAAPKKPWERDIALSPPDMNLPRALDSDFPPVDGESPESPNEATGAGGS</sequence>
<dbReference type="EMBL" id="JAAVMX010000002">
    <property type="protein sequence ID" value="KAF4512304.1"/>
    <property type="molecule type" value="Genomic_DNA"/>
</dbReference>
<dbReference type="OrthoDB" id="9936937at2759"/>
<dbReference type="Pfam" id="PF25871">
    <property type="entry name" value="HTH_76"/>
    <property type="match status" value="1"/>
</dbReference>
<feature type="region of interest" description="Disordered" evidence="1">
    <location>
        <begin position="168"/>
        <end position="236"/>
    </location>
</feature>
<protein>
    <submittedName>
        <fullName evidence="4">Uncharacterized protein</fullName>
    </submittedName>
</protein>
<evidence type="ECO:0000259" key="3">
    <source>
        <dbReference type="Pfam" id="PF25871"/>
    </source>
</evidence>
<name>A0A8H4PXF8_9HYPO</name>
<dbReference type="AlphaFoldDB" id="A0A8H4PXF8"/>
<dbReference type="InterPro" id="IPR058841">
    <property type="entry name" value="HTH_76"/>
</dbReference>
<reference evidence="4 5" key="1">
    <citation type="journal article" date="2020" name="Genome Biol. Evol.">
        <title>A new high-quality draft genome assembly of the Chinese cordyceps Ophiocordyceps sinensis.</title>
        <authorList>
            <person name="Shu R."/>
            <person name="Zhang J."/>
            <person name="Meng Q."/>
            <person name="Zhang H."/>
            <person name="Zhou G."/>
            <person name="Li M."/>
            <person name="Wu P."/>
            <person name="Zhao Y."/>
            <person name="Chen C."/>
            <person name="Qin Q."/>
        </authorList>
    </citation>
    <scope>NUCLEOTIDE SEQUENCE [LARGE SCALE GENOMIC DNA]</scope>
    <source>
        <strain evidence="4 5">IOZ07</strain>
    </source>
</reference>
<comment type="caution">
    <text evidence="4">The sequence shown here is derived from an EMBL/GenBank/DDBJ whole genome shotgun (WGS) entry which is preliminary data.</text>
</comment>
<dbReference type="Proteomes" id="UP000557566">
    <property type="component" value="Unassembled WGS sequence"/>
</dbReference>
<evidence type="ECO:0000256" key="1">
    <source>
        <dbReference type="SAM" id="MobiDB-lite"/>
    </source>
</evidence>
<proteinExistence type="predicted"/>
<evidence type="ECO:0000313" key="4">
    <source>
        <dbReference type="EMBL" id="KAF4512304.1"/>
    </source>
</evidence>
<feature type="domain" description="PEX14-like helix-turn-helix" evidence="3">
    <location>
        <begin position="19"/>
        <end position="91"/>
    </location>
</feature>
<dbReference type="PANTHER" id="PTHR36855">
    <property type="entry name" value="CHROMOSOME 10, WHOLE GENOME SHOTGUN SEQUENCE"/>
    <property type="match status" value="1"/>
</dbReference>